<accession>A0A9D4L9K6</accession>
<feature type="compositionally biased region" description="Gly residues" evidence="1">
    <location>
        <begin position="105"/>
        <end position="129"/>
    </location>
</feature>
<comment type="caution">
    <text evidence="2">The sequence shown here is derived from an EMBL/GenBank/DDBJ whole genome shotgun (WGS) entry which is preliminary data.</text>
</comment>
<feature type="compositionally biased region" description="Polar residues" evidence="1">
    <location>
        <begin position="30"/>
        <end position="39"/>
    </location>
</feature>
<keyword evidence="3" id="KW-1185">Reference proteome</keyword>
<reference evidence="2" key="1">
    <citation type="journal article" date="2019" name="bioRxiv">
        <title>The Genome of the Zebra Mussel, Dreissena polymorpha: A Resource for Invasive Species Research.</title>
        <authorList>
            <person name="McCartney M.A."/>
            <person name="Auch B."/>
            <person name="Kono T."/>
            <person name="Mallez S."/>
            <person name="Zhang Y."/>
            <person name="Obille A."/>
            <person name="Becker A."/>
            <person name="Abrahante J.E."/>
            <person name="Garbe J."/>
            <person name="Badalamenti J.P."/>
            <person name="Herman A."/>
            <person name="Mangelson H."/>
            <person name="Liachko I."/>
            <person name="Sullivan S."/>
            <person name="Sone E.D."/>
            <person name="Koren S."/>
            <person name="Silverstein K.A.T."/>
            <person name="Beckman K.B."/>
            <person name="Gohl D.M."/>
        </authorList>
    </citation>
    <scope>NUCLEOTIDE SEQUENCE</scope>
    <source>
        <strain evidence="2">Duluth1</strain>
        <tissue evidence="2">Whole animal</tissue>
    </source>
</reference>
<evidence type="ECO:0000256" key="1">
    <source>
        <dbReference type="SAM" id="MobiDB-lite"/>
    </source>
</evidence>
<evidence type="ECO:0000313" key="3">
    <source>
        <dbReference type="Proteomes" id="UP000828390"/>
    </source>
</evidence>
<name>A0A9D4L9K6_DREPO</name>
<organism evidence="2 3">
    <name type="scientific">Dreissena polymorpha</name>
    <name type="common">Zebra mussel</name>
    <name type="synonym">Mytilus polymorpha</name>
    <dbReference type="NCBI Taxonomy" id="45954"/>
    <lineage>
        <taxon>Eukaryota</taxon>
        <taxon>Metazoa</taxon>
        <taxon>Spiralia</taxon>
        <taxon>Lophotrochozoa</taxon>
        <taxon>Mollusca</taxon>
        <taxon>Bivalvia</taxon>
        <taxon>Autobranchia</taxon>
        <taxon>Heteroconchia</taxon>
        <taxon>Euheterodonta</taxon>
        <taxon>Imparidentia</taxon>
        <taxon>Neoheterodontei</taxon>
        <taxon>Myida</taxon>
        <taxon>Dreissenoidea</taxon>
        <taxon>Dreissenidae</taxon>
        <taxon>Dreissena</taxon>
    </lineage>
</organism>
<dbReference type="AlphaFoldDB" id="A0A9D4L9K6"/>
<dbReference type="Proteomes" id="UP000828390">
    <property type="component" value="Unassembled WGS sequence"/>
</dbReference>
<feature type="region of interest" description="Disordered" evidence="1">
    <location>
        <begin position="96"/>
        <end position="166"/>
    </location>
</feature>
<feature type="compositionally biased region" description="Gly residues" evidence="1">
    <location>
        <begin position="137"/>
        <end position="147"/>
    </location>
</feature>
<protein>
    <submittedName>
        <fullName evidence="2">Uncharacterized protein</fullName>
    </submittedName>
</protein>
<feature type="compositionally biased region" description="Gly residues" evidence="1">
    <location>
        <begin position="157"/>
        <end position="166"/>
    </location>
</feature>
<feature type="compositionally biased region" description="Basic residues" evidence="1">
    <location>
        <begin position="1"/>
        <end position="20"/>
    </location>
</feature>
<sequence length="247" mass="23002">MGNRSSRKKKQTSGSKKGKRFGTDGKFSTMYGSNRSDSLSGGDYGFADYNSRSGRKTCGTFAKNAGNTAGYLDADLGHGKGGGDCSSCSWRVTHENHGGDRDGDGIGGSGGGGPETHGNPGVGGSGGSGADQTHVDGGVGGGSGGSGRGDHHNNVGSSGGGGGIGLSHVGGGGGGIDNCHVGGGDGSYGGGGGGHSADHSHIGVGDGGFGGVGCGGRGAACGACGGGGFGGGGGGCHGGGGFHGDYD</sequence>
<evidence type="ECO:0000313" key="2">
    <source>
        <dbReference type="EMBL" id="KAH3854512.1"/>
    </source>
</evidence>
<proteinExistence type="predicted"/>
<reference evidence="2" key="2">
    <citation type="submission" date="2020-11" db="EMBL/GenBank/DDBJ databases">
        <authorList>
            <person name="McCartney M.A."/>
            <person name="Auch B."/>
            <person name="Kono T."/>
            <person name="Mallez S."/>
            <person name="Becker A."/>
            <person name="Gohl D.M."/>
            <person name="Silverstein K.A.T."/>
            <person name="Koren S."/>
            <person name="Bechman K.B."/>
            <person name="Herman A."/>
            <person name="Abrahante J.E."/>
            <person name="Garbe J."/>
        </authorList>
    </citation>
    <scope>NUCLEOTIDE SEQUENCE</scope>
    <source>
        <strain evidence="2">Duluth1</strain>
        <tissue evidence="2">Whole animal</tissue>
    </source>
</reference>
<dbReference type="PRINTS" id="PR01228">
    <property type="entry name" value="EGGSHELL"/>
</dbReference>
<feature type="region of interest" description="Disordered" evidence="1">
    <location>
        <begin position="1"/>
        <end position="46"/>
    </location>
</feature>
<gene>
    <name evidence="2" type="ORF">DPMN_097055</name>
</gene>
<dbReference type="EMBL" id="JAIWYP010000003">
    <property type="protein sequence ID" value="KAH3854512.1"/>
    <property type="molecule type" value="Genomic_DNA"/>
</dbReference>